<dbReference type="SUPFAM" id="SSF52540">
    <property type="entry name" value="P-loop containing nucleoside triphosphate hydrolases"/>
    <property type="match status" value="1"/>
</dbReference>
<dbReference type="PANTHER" id="PTHR45641">
    <property type="entry name" value="TETRATRICOPEPTIDE REPEAT PROTEIN (AFU_ORTHOLOGUE AFUA_6G03870)"/>
    <property type="match status" value="1"/>
</dbReference>
<evidence type="ECO:0000313" key="4">
    <source>
        <dbReference type="EMBL" id="EGP84317.1"/>
    </source>
</evidence>
<dbReference type="HOGENOM" id="CLU_000288_125_8_1"/>
<reference evidence="4 5" key="1">
    <citation type="journal article" date="2011" name="PLoS Genet.">
        <title>Finished genome of the fungal wheat pathogen Mycosphaerella graminicola reveals dispensome structure, chromosome plasticity, and stealth pathogenesis.</title>
        <authorList>
            <person name="Goodwin S.B."/>
            <person name="Ben M'barek S."/>
            <person name="Dhillon B."/>
            <person name="Wittenberg A.H.J."/>
            <person name="Crane C.F."/>
            <person name="Hane J.K."/>
            <person name="Foster A.J."/>
            <person name="Van der Lee T.A.J."/>
            <person name="Grimwood J."/>
            <person name="Aerts A."/>
            <person name="Antoniw J."/>
            <person name="Bailey A."/>
            <person name="Bluhm B."/>
            <person name="Bowler J."/>
            <person name="Bristow J."/>
            <person name="van der Burgt A."/>
            <person name="Canto-Canche B."/>
            <person name="Churchill A.C.L."/>
            <person name="Conde-Ferraez L."/>
            <person name="Cools H.J."/>
            <person name="Coutinho P.M."/>
            <person name="Csukai M."/>
            <person name="Dehal P."/>
            <person name="De Wit P."/>
            <person name="Donzelli B."/>
            <person name="van de Geest H.C."/>
            <person name="van Ham R.C.H.J."/>
            <person name="Hammond-Kosack K.E."/>
            <person name="Henrissat B."/>
            <person name="Kilian A."/>
            <person name="Kobayashi A.K."/>
            <person name="Koopmann E."/>
            <person name="Kourmpetis Y."/>
            <person name="Kuzniar A."/>
            <person name="Lindquist E."/>
            <person name="Lombard V."/>
            <person name="Maliepaard C."/>
            <person name="Martins N."/>
            <person name="Mehrabi R."/>
            <person name="Nap J.P.H."/>
            <person name="Ponomarenko A."/>
            <person name="Rudd J.J."/>
            <person name="Salamov A."/>
            <person name="Schmutz J."/>
            <person name="Schouten H.J."/>
            <person name="Shapiro H."/>
            <person name="Stergiopoulos I."/>
            <person name="Torriani S.F.F."/>
            <person name="Tu H."/>
            <person name="de Vries R.P."/>
            <person name="Waalwijk C."/>
            <person name="Ware S.B."/>
            <person name="Wiebenga A."/>
            <person name="Zwiers L.-H."/>
            <person name="Oliver R.P."/>
            <person name="Grigoriev I.V."/>
            <person name="Kema G.H.J."/>
        </authorList>
    </citation>
    <scope>NUCLEOTIDE SEQUENCE [LARGE SCALE GENOMIC DNA]</scope>
    <source>
        <strain evidence="5">CBS 115943 / IPO323</strain>
    </source>
</reference>
<evidence type="ECO:0000313" key="5">
    <source>
        <dbReference type="Proteomes" id="UP000008062"/>
    </source>
</evidence>
<dbReference type="Gene3D" id="3.40.50.300">
    <property type="entry name" value="P-loop containing nucleotide triphosphate hydrolases"/>
    <property type="match status" value="1"/>
</dbReference>
<dbReference type="Gene3D" id="1.25.40.10">
    <property type="entry name" value="Tetratricopeptide repeat domain"/>
    <property type="match status" value="2"/>
</dbReference>
<dbReference type="EMBL" id="CM001204">
    <property type="protein sequence ID" value="EGP84317.1"/>
    <property type="molecule type" value="Genomic_DNA"/>
</dbReference>
<dbReference type="InterPro" id="IPR019734">
    <property type="entry name" value="TPR_rpt"/>
</dbReference>
<dbReference type="AlphaFoldDB" id="F9XJG2"/>
<dbReference type="SMART" id="SM00028">
    <property type="entry name" value="TPR"/>
    <property type="match status" value="7"/>
</dbReference>
<keyword evidence="5" id="KW-1185">Reference proteome</keyword>
<dbReference type="OrthoDB" id="3641649at2759"/>
<gene>
    <name evidence="4" type="ORF">MYCGRDRAFT_95627</name>
</gene>
<organism evidence="4 5">
    <name type="scientific">Zymoseptoria tritici (strain CBS 115943 / IPO323)</name>
    <name type="common">Speckled leaf blotch fungus</name>
    <name type="synonym">Septoria tritici</name>
    <dbReference type="NCBI Taxonomy" id="336722"/>
    <lineage>
        <taxon>Eukaryota</taxon>
        <taxon>Fungi</taxon>
        <taxon>Dikarya</taxon>
        <taxon>Ascomycota</taxon>
        <taxon>Pezizomycotina</taxon>
        <taxon>Dothideomycetes</taxon>
        <taxon>Dothideomycetidae</taxon>
        <taxon>Mycosphaerellales</taxon>
        <taxon>Mycosphaerellaceae</taxon>
        <taxon>Zymoseptoria</taxon>
    </lineage>
</organism>
<dbReference type="eggNOG" id="KOG1840">
    <property type="taxonomic scope" value="Eukaryota"/>
</dbReference>
<dbReference type="GeneID" id="13399037"/>
<dbReference type="Pfam" id="PF13181">
    <property type="entry name" value="TPR_8"/>
    <property type="match status" value="1"/>
</dbReference>
<dbReference type="STRING" id="336722.F9XJG2"/>
<dbReference type="Pfam" id="PF13424">
    <property type="entry name" value="TPR_12"/>
    <property type="match status" value="2"/>
</dbReference>
<evidence type="ECO:0000256" key="2">
    <source>
        <dbReference type="ARBA" id="ARBA00022803"/>
    </source>
</evidence>
<dbReference type="PANTHER" id="PTHR45641:SF19">
    <property type="entry name" value="NEPHROCYSTIN-3"/>
    <property type="match status" value="1"/>
</dbReference>
<dbReference type="InterPro" id="IPR011990">
    <property type="entry name" value="TPR-like_helical_dom_sf"/>
</dbReference>
<accession>F9XJG2</accession>
<proteinExistence type="predicted"/>
<dbReference type="InterPro" id="IPR027417">
    <property type="entry name" value="P-loop_NTPase"/>
</dbReference>
<dbReference type="InParanoid" id="F9XJG2"/>
<evidence type="ECO:0000256" key="1">
    <source>
        <dbReference type="ARBA" id="ARBA00022737"/>
    </source>
</evidence>
<dbReference type="Proteomes" id="UP000008062">
    <property type="component" value="Chromosome 9"/>
</dbReference>
<dbReference type="SUPFAM" id="SSF48452">
    <property type="entry name" value="TPR-like"/>
    <property type="match status" value="2"/>
</dbReference>
<dbReference type="KEGG" id="ztr:MYCGRDRAFT_95627"/>
<dbReference type="Pfam" id="PF13374">
    <property type="entry name" value="TPR_10"/>
    <property type="match status" value="1"/>
</dbReference>
<name>F9XJG2_ZYMTI</name>
<keyword evidence="1" id="KW-0677">Repeat</keyword>
<dbReference type="OMA" id="MAYCANG"/>
<feature type="region of interest" description="Disordered" evidence="3">
    <location>
        <begin position="836"/>
        <end position="856"/>
    </location>
</feature>
<dbReference type="RefSeq" id="XP_003849341.1">
    <property type="nucleotide sequence ID" value="XM_003849293.1"/>
</dbReference>
<protein>
    <submittedName>
        <fullName evidence="4">Uncharacterized protein</fullName>
    </submittedName>
</protein>
<evidence type="ECO:0000256" key="3">
    <source>
        <dbReference type="SAM" id="MobiDB-lite"/>
    </source>
</evidence>
<sequence length="869" mass="97388">MGGVGKSETVLQFVSKNEKALRQKFWAVLWVDNSSDISTRADFKRIGNLCGWPLDDTDALYGVKDRLASLTTSTLLILDNCDDTETDYSRYIPNGTQGQGRKLFHRLRGLDEESAVKLLLDASEVQEPGQDDHEQAKQIGFALEFHPLALTIASSLIRSRMYSLEEYANALGSRLTQKELLDTKSEQARYQKLSATFEVSAECLQRMASTDPSAKRALALLDVLGFMHHKGVAEEIFVQAWTYEEELLSKWIEDDGDDGDVLLSRYNNREWHDDDPNSISLHHTVHAWARERNSRPGETWIAAASILALSTQEDVDWSLFDARLAPHLETSFAVLQNLGSQISSQLDVCALCYVYALTMYWADSAHTVGVSEYILELSLKCKLPQANILRAQRLLGTAYGVDRRFPEAIEILERAERSHKEACPEYHEVGASIRHARGQAYHDQGQISKALDKLEYTVKAQTKLQNLDLLAIQHELGRAYLANGQTSAAIETLKHVVKSEEMLPESDPDRLSSQHALGSALYEKGQIPEAIEIGEHVVNVRRESLPEDDQTRLASEHSLAVYYREDGQTSRAVEMLEHVVKVRDMLPESHPWRLDSRHELARAFFKNGQISRAVEMLEHVVKVREMLPESHSDRLRSQHELAVAYLEDGQISKAVELLEHVVKLRSMLPESHLDRLKAQHSLAVAHLDNGQISKAVEMLEHVVKLREMLPELHPDQLNSQRELALAYQSNGQINAAMAVWYMVYTVLEAAVPTNHLDLTAAEDRMIRTAHIHASTDAESHHSEKMVCPGIASMLERARARIMSAESTSGHAGSMPSKDSLVEMALRKALMLEQARADSMSAEGTSGRATLGPSARAAGSPIFRNLARRY</sequence>
<keyword evidence="2" id="KW-0802">TPR repeat</keyword>